<feature type="transmembrane region" description="Helical" evidence="10">
    <location>
        <begin position="293"/>
        <end position="315"/>
    </location>
</feature>
<dbReference type="Pfam" id="PF02949">
    <property type="entry name" value="7tm_6"/>
    <property type="match status" value="1"/>
</dbReference>
<evidence type="ECO:0000256" key="10">
    <source>
        <dbReference type="RuleBase" id="RU351113"/>
    </source>
</evidence>
<evidence type="ECO:0000256" key="6">
    <source>
        <dbReference type="ARBA" id="ARBA00022989"/>
    </source>
</evidence>
<sequence length="392" mass="44036">MATIDKLREYRSFIRILKKMSLCVGLWPVTETNKLQRLLPTIGFISCAMASYVIMNFVLIYHADIPAMTSGLGLAGSYMTTALKIFCVDYNREILKVLHATLDRFIDKVLNESTIRSEVLNKFSTFRKLSVAFTCFVFSSVTAHILAPMFHMISQLIRQVEPIEYASVIPAVYPWTSSGGLLFCCEFVFESLSAYVIFFVATSVNVRFLVYIYQISGTLTAMSYQLTNLQDNDDDYDAIVRECVKNYVSLLECCGIIETIYGPIVLWMAGTSAIVLCTDIFRISTTDDPSFGFLCVIIAYMGAEAMQTFMCAWAGSVLTTESEKFAEAIYASNWAGSGRIKFMSSILIMVTQRPLVITVCHFSTVSIDMFAKILNTAVSYFFLLRTMQDKTS</sequence>
<keyword evidence="9 10" id="KW-0807">Transducer</keyword>
<dbReference type="PANTHER" id="PTHR21137:SF35">
    <property type="entry name" value="ODORANT RECEPTOR 19A-RELATED"/>
    <property type="match status" value="1"/>
</dbReference>
<dbReference type="PANTHER" id="PTHR21137">
    <property type="entry name" value="ODORANT RECEPTOR"/>
    <property type="match status" value="1"/>
</dbReference>
<keyword evidence="7 10" id="KW-0472">Membrane</keyword>
<keyword evidence="4 10" id="KW-0812">Transmembrane</keyword>
<organism evidence="11">
    <name type="scientific">Meteorus pulchricornis</name>
    <dbReference type="NCBI Taxonomy" id="51522"/>
    <lineage>
        <taxon>Eukaryota</taxon>
        <taxon>Metazoa</taxon>
        <taxon>Ecdysozoa</taxon>
        <taxon>Arthropoda</taxon>
        <taxon>Hexapoda</taxon>
        <taxon>Insecta</taxon>
        <taxon>Pterygota</taxon>
        <taxon>Neoptera</taxon>
        <taxon>Endopterygota</taxon>
        <taxon>Hymenoptera</taxon>
        <taxon>Apocrita</taxon>
        <taxon>Ichneumonoidea</taxon>
        <taxon>Braconidae</taxon>
        <taxon>Meteorinae</taxon>
        <taxon>Meteorus</taxon>
    </lineage>
</organism>
<protein>
    <recommendedName>
        <fullName evidence="10">Odorant receptor</fullName>
    </recommendedName>
</protein>
<dbReference type="GO" id="GO:0007165">
    <property type="term" value="P:signal transduction"/>
    <property type="evidence" value="ECO:0007669"/>
    <property type="project" value="UniProtKB-KW"/>
</dbReference>
<evidence type="ECO:0000256" key="2">
    <source>
        <dbReference type="ARBA" id="ARBA00022475"/>
    </source>
</evidence>
<dbReference type="GO" id="GO:0004984">
    <property type="term" value="F:olfactory receptor activity"/>
    <property type="evidence" value="ECO:0007669"/>
    <property type="project" value="InterPro"/>
</dbReference>
<comment type="similarity">
    <text evidence="10">Belongs to the insect chemoreceptor superfamily. Heteromeric odorant receptor channel (TC 1.A.69) family.</text>
</comment>
<keyword evidence="2" id="KW-1003">Cell membrane</keyword>
<keyword evidence="3 10" id="KW-0716">Sensory transduction</keyword>
<proteinExistence type="evidence at transcript level"/>
<feature type="transmembrane region" description="Helical" evidence="10">
    <location>
        <begin position="42"/>
        <end position="61"/>
    </location>
</feature>
<dbReference type="GO" id="GO:0005886">
    <property type="term" value="C:plasma membrane"/>
    <property type="evidence" value="ECO:0007669"/>
    <property type="project" value="UniProtKB-SubCell"/>
</dbReference>
<evidence type="ECO:0000256" key="8">
    <source>
        <dbReference type="ARBA" id="ARBA00023170"/>
    </source>
</evidence>
<feature type="transmembrane region" description="Helical" evidence="10">
    <location>
        <begin position="260"/>
        <end position="281"/>
    </location>
</feature>
<dbReference type="EMBL" id="KY445531">
    <property type="protein sequence ID" value="AQN78466.1"/>
    <property type="molecule type" value="mRNA"/>
</dbReference>
<reference evidence="11" key="1">
    <citation type="journal article" date="2017" name="Comp. Biochem. Physiol. Part D Genomics Proteomics">
        <title>Candidate chemosensory genes identified in the endoparasitoid Meteorus pulchricornis (Hymenoptera: Braconidae) by antennal transcriptome analysis.</title>
        <authorList>
            <person name="Sheng S."/>
            <person name="Liao C.W."/>
            <person name="Zheng Y."/>
            <person name="Zhou Y."/>
            <person name="Xu Y."/>
            <person name="Song W.M."/>
            <person name="He P."/>
            <person name="Zhang J."/>
            <person name="Wu F.A."/>
        </authorList>
    </citation>
    <scope>NUCLEOTIDE SEQUENCE</scope>
    <source>
        <strain evidence="11">Zhenjiang</strain>
    </source>
</reference>
<feature type="transmembrane region" description="Helical" evidence="10">
    <location>
        <begin position="355"/>
        <end position="383"/>
    </location>
</feature>
<dbReference type="InterPro" id="IPR004117">
    <property type="entry name" value="7tm6_olfct_rcpt"/>
</dbReference>
<comment type="subcellular location">
    <subcellularLocation>
        <location evidence="1 10">Cell membrane</location>
        <topology evidence="1 10">Multi-pass membrane protein</topology>
    </subcellularLocation>
</comment>
<evidence type="ECO:0000256" key="5">
    <source>
        <dbReference type="ARBA" id="ARBA00022725"/>
    </source>
</evidence>
<comment type="caution">
    <text evidence="10">Lacks conserved residue(s) required for the propagation of feature annotation.</text>
</comment>
<evidence type="ECO:0000313" key="11">
    <source>
        <dbReference type="EMBL" id="AQN78466.1"/>
    </source>
</evidence>
<keyword evidence="6 10" id="KW-1133">Transmembrane helix</keyword>
<keyword evidence="5 10" id="KW-0552">Olfaction</keyword>
<name>A0A1S5VFP8_9HYME</name>
<accession>A0A1S5VFP8</accession>
<keyword evidence="8 10" id="KW-0675">Receptor</keyword>
<evidence type="ECO:0000256" key="3">
    <source>
        <dbReference type="ARBA" id="ARBA00022606"/>
    </source>
</evidence>
<dbReference type="AlphaFoldDB" id="A0A1S5VFP8"/>
<dbReference type="GO" id="GO:0005549">
    <property type="term" value="F:odorant binding"/>
    <property type="evidence" value="ECO:0007669"/>
    <property type="project" value="InterPro"/>
</dbReference>
<evidence type="ECO:0000256" key="1">
    <source>
        <dbReference type="ARBA" id="ARBA00004651"/>
    </source>
</evidence>
<feature type="transmembrane region" description="Helical" evidence="10">
    <location>
        <begin position="131"/>
        <end position="153"/>
    </location>
</feature>
<evidence type="ECO:0000256" key="4">
    <source>
        <dbReference type="ARBA" id="ARBA00022692"/>
    </source>
</evidence>
<evidence type="ECO:0000256" key="7">
    <source>
        <dbReference type="ARBA" id="ARBA00023136"/>
    </source>
</evidence>
<evidence type="ECO:0000256" key="9">
    <source>
        <dbReference type="ARBA" id="ARBA00023224"/>
    </source>
</evidence>